<evidence type="ECO:0000313" key="3">
    <source>
        <dbReference type="Proteomes" id="UP000005408"/>
    </source>
</evidence>
<dbReference type="EnsemblMetazoa" id="G23767.7">
    <property type="protein sequence ID" value="G23767.7:cds"/>
    <property type="gene ID" value="G23767"/>
</dbReference>
<evidence type="ECO:0000313" key="2">
    <source>
        <dbReference type="EnsemblMetazoa" id="G23767.2:cds"/>
    </source>
</evidence>
<dbReference type="Gene3D" id="3.90.1720.10">
    <property type="entry name" value="endopeptidase domain like (from Nostoc punctiforme)"/>
    <property type="match status" value="1"/>
</dbReference>
<dbReference type="EnsemblMetazoa" id="G23767.5">
    <property type="protein sequence ID" value="G23767.5:cds"/>
    <property type="gene ID" value="G23767"/>
</dbReference>
<evidence type="ECO:0000259" key="1">
    <source>
        <dbReference type="Pfam" id="PF04970"/>
    </source>
</evidence>
<dbReference type="AlphaFoldDB" id="A0A8W8KMD1"/>
<dbReference type="EnsemblMetazoa" id="G23767.1">
    <property type="protein sequence ID" value="G23767.1:cds"/>
    <property type="gene ID" value="G23767"/>
</dbReference>
<dbReference type="Proteomes" id="UP000005408">
    <property type="component" value="Unassembled WGS sequence"/>
</dbReference>
<protein>
    <recommendedName>
        <fullName evidence="1">LRAT domain-containing protein</fullName>
    </recommendedName>
</protein>
<organism evidence="2 3">
    <name type="scientific">Magallana gigas</name>
    <name type="common">Pacific oyster</name>
    <name type="synonym">Crassostrea gigas</name>
    <dbReference type="NCBI Taxonomy" id="29159"/>
    <lineage>
        <taxon>Eukaryota</taxon>
        <taxon>Metazoa</taxon>
        <taxon>Spiralia</taxon>
        <taxon>Lophotrochozoa</taxon>
        <taxon>Mollusca</taxon>
        <taxon>Bivalvia</taxon>
        <taxon>Autobranchia</taxon>
        <taxon>Pteriomorphia</taxon>
        <taxon>Ostreida</taxon>
        <taxon>Ostreoidea</taxon>
        <taxon>Ostreidae</taxon>
        <taxon>Magallana</taxon>
    </lineage>
</organism>
<dbReference type="OrthoDB" id="6127557at2759"/>
<accession>A0A8W8KMD1</accession>
<keyword evidence="3" id="KW-1185">Reference proteome</keyword>
<dbReference type="EnsemblMetazoa" id="G23767.2">
    <property type="protein sequence ID" value="G23767.2:cds"/>
    <property type="gene ID" value="G23767"/>
</dbReference>
<dbReference type="Pfam" id="PF04970">
    <property type="entry name" value="LRAT"/>
    <property type="match status" value="1"/>
</dbReference>
<proteinExistence type="predicted"/>
<reference evidence="2" key="1">
    <citation type="submission" date="2022-08" db="UniProtKB">
        <authorList>
            <consortium name="EnsemblMetazoa"/>
        </authorList>
    </citation>
    <scope>IDENTIFICATION</scope>
    <source>
        <strain evidence="2">05x7-T-G4-1.051#20</strain>
    </source>
</reference>
<name>A0A8W8KMD1_MAGGI</name>
<dbReference type="EnsemblMetazoa" id="G23767.6">
    <property type="protein sequence ID" value="G23767.6:cds"/>
    <property type="gene ID" value="G23767"/>
</dbReference>
<feature type="domain" description="LRAT" evidence="1">
    <location>
        <begin position="46"/>
        <end position="172"/>
    </location>
</feature>
<dbReference type="EnsemblMetazoa" id="G23767.3">
    <property type="protein sequence ID" value="G23767.3:cds"/>
    <property type="gene ID" value="G23767"/>
</dbReference>
<dbReference type="EnsemblMetazoa" id="G23767.4">
    <property type="protein sequence ID" value="G23767.4:cds"/>
    <property type="gene ID" value="G23767"/>
</dbReference>
<dbReference type="OMA" id="GPASHIK"/>
<sequence length="216" mass="25183">MLIKSYSRKSVYDAAYEPEGCSCKRVKDPEDLKTLIRCGVVGPATHIKVHRPRMLHFLWWTFDYSYNHHYMVESATTDKIKIIHYAPKRISSILLFRGVAEIREEIVKIASNNDTLDFVSGVFVIFKDKYPHTCRQKWNCVRKARRRLGERQYSVFHNNCDCYVSWTLIGQSVSPQAMEAKGLLLLIGLLAKSMIRCYRTVKWIIEGFHFIVTSVE</sequence>
<dbReference type="InterPro" id="IPR007053">
    <property type="entry name" value="LRAT_dom"/>
</dbReference>